<evidence type="ECO:0000313" key="2">
    <source>
        <dbReference type="Proteomes" id="UP000800036"/>
    </source>
</evidence>
<dbReference type="EMBL" id="ML976689">
    <property type="protein sequence ID" value="KAF1972072.1"/>
    <property type="molecule type" value="Genomic_DNA"/>
</dbReference>
<sequence>MSRPSLTAFQKHLLFFSTPTSPPRLTPLSAPFFFYAPLPNLYSPVYINDIPREKHRCQLTSTPLMPEKKDYTCSDLLNLLPPNPKQGVIMKAIDQVHVVSFWAIAASMRTHRVEREDVERFQQGEWEESVVDRRSGKGHVLPLWRGGPIVVSWHSWAVRRVFGVRVYESGKGV</sequence>
<proteinExistence type="predicted"/>
<name>A0A6A5V7R0_9PLEO</name>
<reference evidence="1" key="1">
    <citation type="journal article" date="2020" name="Stud. Mycol.">
        <title>101 Dothideomycetes genomes: a test case for predicting lifestyles and emergence of pathogens.</title>
        <authorList>
            <person name="Haridas S."/>
            <person name="Albert R."/>
            <person name="Binder M."/>
            <person name="Bloem J."/>
            <person name="Labutti K."/>
            <person name="Salamov A."/>
            <person name="Andreopoulos B."/>
            <person name="Baker S."/>
            <person name="Barry K."/>
            <person name="Bills G."/>
            <person name="Bluhm B."/>
            <person name="Cannon C."/>
            <person name="Castanera R."/>
            <person name="Culley D."/>
            <person name="Daum C."/>
            <person name="Ezra D."/>
            <person name="Gonzalez J."/>
            <person name="Henrissat B."/>
            <person name="Kuo A."/>
            <person name="Liang C."/>
            <person name="Lipzen A."/>
            <person name="Lutzoni F."/>
            <person name="Magnuson J."/>
            <person name="Mondo S."/>
            <person name="Nolan M."/>
            <person name="Ohm R."/>
            <person name="Pangilinan J."/>
            <person name="Park H.-J."/>
            <person name="Ramirez L."/>
            <person name="Alfaro M."/>
            <person name="Sun H."/>
            <person name="Tritt A."/>
            <person name="Yoshinaga Y."/>
            <person name="Zwiers L.-H."/>
            <person name="Turgeon B."/>
            <person name="Goodwin S."/>
            <person name="Spatafora J."/>
            <person name="Crous P."/>
            <person name="Grigoriev I."/>
        </authorList>
    </citation>
    <scope>NUCLEOTIDE SEQUENCE</scope>
    <source>
        <strain evidence="1">CBS 107.79</strain>
    </source>
</reference>
<gene>
    <name evidence="1" type="ORF">BU23DRAFT_581083</name>
</gene>
<dbReference type="AlphaFoldDB" id="A0A6A5V7R0"/>
<dbReference type="OrthoDB" id="2561193at2759"/>
<keyword evidence="2" id="KW-1185">Reference proteome</keyword>
<dbReference type="Proteomes" id="UP000800036">
    <property type="component" value="Unassembled WGS sequence"/>
</dbReference>
<protein>
    <submittedName>
        <fullName evidence="1">Uncharacterized protein</fullName>
    </submittedName>
</protein>
<evidence type="ECO:0000313" key="1">
    <source>
        <dbReference type="EMBL" id="KAF1972072.1"/>
    </source>
</evidence>
<organism evidence="1 2">
    <name type="scientific">Bimuria novae-zelandiae CBS 107.79</name>
    <dbReference type="NCBI Taxonomy" id="1447943"/>
    <lineage>
        <taxon>Eukaryota</taxon>
        <taxon>Fungi</taxon>
        <taxon>Dikarya</taxon>
        <taxon>Ascomycota</taxon>
        <taxon>Pezizomycotina</taxon>
        <taxon>Dothideomycetes</taxon>
        <taxon>Pleosporomycetidae</taxon>
        <taxon>Pleosporales</taxon>
        <taxon>Massarineae</taxon>
        <taxon>Didymosphaeriaceae</taxon>
        <taxon>Bimuria</taxon>
    </lineage>
</organism>
<accession>A0A6A5V7R0</accession>